<evidence type="ECO:0000256" key="4">
    <source>
        <dbReference type="ARBA" id="ARBA00022737"/>
    </source>
</evidence>
<dbReference type="InterPro" id="IPR003439">
    <property type="entry name" value="ABC_transporter-like_ATP-bd"/>
</dbReference>
<feature type="domain" description="ABC transporter" evidence="11">
    <location>
        <begin position="1212"/>
        <end position="1446"/>
    </location>
</feature>
<keyword evidence="6" id="KW-0067">ATP-binding</keyword>
<keyword evidence="3 10" id="KW-0812">Transmembrane</keyword>
<dbReference type="Pfam" id="PF00664">
    <property type="entry name" value="ABC_membrane"/>
    <property type="match status" value="2"/>
</dbReference>
<keyword evidence="2" id="KW-0813">Transport</keyword>
<comment type="subcellular location">
    <subcellularLocation>
        <location evidence="1">Membrane</location>
        <topology evidence="1">Multi-pass membrane protein</topology>
    </subcellularLocation>
</comment>
<feature type="transmembrane region" description="Helical" evidence="10">
    <location>
        <begin position="287"/>
        <end position="308"/>
    </location>
</feature>
<dbReference type="SUPFAM" id="SSF90123">
    <property type="entry name" value="ABC transporter transmembrane region"/>
    <property type="match status" value="2"/>
</dbReference>
<dbReference type="FunFam" id="3.40.50.300:FF:000997">
    <property type="entry name" value="Multidrug resistance-associated protein 1"/>
    <property type="match status" value="1"/>
</dbReference>
<dbReference type="InterPro" id="IPR044746">
    <property type="entry name" value="ABCC_6TM_D1"/>
</dbReference>
<evidence type="ECO:0000256" key="8">
    <source>
        <dbReference type="ARBA" id="ARBA00023136"/>
    </source>
</evidence>
<dbReference type="PROSITE" id="PS50929">
    <property type="entry name" value="ABC_TM1F"/>
    <property type="match status" value="2"/>
</dbReference>
<evidence type="ECO:0000313" key="13">
    <source>
        <dbReference type="EMBL" id="KAG2373148.1"/>
    </source>
</evidence>
<evidence type="ECO:0000256" key="5">
    <source>
        <dbReference type="ARBA" id="ARBA00022741"/>
    </source>
</evidence>
<dbReference type="InterPro" id="IPR036640">
    <property type="entry name" value="ABC1_TM_sf"/>
</dbReference>
<evidence type="ECO:0000256" key="6">
    <source>
        <dbReference type="ARBA" id="ARBA00022840"/>
    </source>
</evidence>
<dbReference type="CDD" id="cd18579">
    <property type="entry name" value="ABC_6TM_ABCC_D1"/>
    <property type="match status" value="1"/>
</dbReference>
<feature type="transmembrane region" description="Helical" evidence="10">
    <location>
        <begin position="371"/>
        <end position="391"/>
    </location>
</feature>
<feature type="transmembrane region" description="Helical" evidence="10">
    <location>
        <begin position="65"/>
        <end position="82"/>
    </location>
</feature>
<feature type="transmembrane region" description="Helical" evidence="10">
    <location>
        <begin position="931"/>
        <end position="957"/>
    </location>
</feature>
<accession>A0AA88GCV9</accession>
<feature type="transmembrane region" description="Helical" evidence="10">
    <location>
        <begin position="1029"/>
        <end position="1048"/>
    </location>
</feature>
<name>A0AA88GCV9_NAELO</name>
<dbReference type="GeneID" id="68105204"/>
<evidence type="ECO:0000256" key="7">
    <source>
        <dbReference type="ARBA" id="ARBA00022989"/>
    </source>
</evidence>
<organism evidence="13 14">
    <name type="scientific">Naegleria lovaniensis</name>
    <name type="common">Amoeba</name>
    <dbReference type="NCBI Taxonomy" id="51637"/>
    <lineage>
        <taxon>Eukaryota</taxon>
        <taxon>Discoba</taxon>
        <taxon>Heterolobosea</taxon>
        <taxon>Tetramitia</taxon>
        <taxon>Eutetramitia</taxon>
        <taxon>Vahlkampfiidae</taxon>
        <taxon>Naegleria</taxon>
    </lineage>
</organism>
<keyword evidence="4" id="KW-0677">Repeat</keyword>
<dbReference type="SUPFAM" id="SSF52540">
    <property type="entry name" value="P-loop containing nucleoside triphosphate hydrolases"/>
    <property type="match status" value="2"/>
</dbReference>
<dbReference type="InterPro" id="IPR050173">
    <property type="entry name" value="ABC_transporter_C-like"/>
</dbReference>
<feature type="region of interest" description="Disordered" evidence="9">
    <location>
        <begin position="843"/>
        <end position="866"/>
    </location>
</feature>
<dbReference type="InterPro" id="IPR044726">
    <property type="entry name" value="ABCC_6TM_D2"/>
</dbReference>
<evidence type="ECO:0000259" key="11">
    <source>
        <dbReference type="PROSITE" id="PS50893"/>
    </source>
</evidence>
<dbReference type="CDD" id="cd18580">
    <property type="entry name" value="ABC_6TM_ABCC_D2"/>
    <property type="match status" value="1"/>
</dbReference>
<dbReference type="PANTHER" id="PTHR24223">
    <property type="entry name" value="ATP-BINDING CASSETTE SUB-FAMILY C"/>
    <property type="match status" value="1"/>
</dbReference>
<dbReference type="Gene3D" id="1.20.1560.10">
    <property type="entry name" value="ABC transporter type 1, transmembrane domain"/>
    <property type="match status" value="2"/>
</dbReference>
<feature type="transmembrane region" description="Helical" evidence="10">
    <location>
        <begin position="397"/>
        <end position="415"/>
    </location>
</feature>
<comment type="caution">
    <text evidence="13">The sequence shown here is derived from an EMBL/GenBank/DDBJ whole genome shotgun (WGS) entry which is preliminary data.</text>
</comment>
<dbReference type="Gene3D" id="3.40.50.300">
    <property type="entry name" value="P-loop containing nucleotide triphosphate hydrolases"/>
    <property type="match status" value="2"/>
</dbReference>
<dbReference type="InterPro" id="IPR003593">
    <property type="entry name" value="AAA+_ATPase"/>
</dbReference>
<feature type="domain" description="ABC transporter" evidence="11">
    <location>
        <begin position="584"/>
        <end position="810"/>
    </location>
</feature>
<keyword evidence="7 10" id="KW-1133">Transmembrane helix</keyword>
<feature type="domain" description="ABC transmembrane type-1" evidence="12">
    <location>
        <begin position="278"/>
        <end position="533"/>
    </location>
</feature>
<feature type="compositionally biased region" description="Low complexity" evidence="9">
    <location>
        <begin position="848"/>
        <end position="862"/>
    </location>
</feature>
<dbReference type="Pfam" id="PF00005">
    <property type="entry name" value="ABC_tran"/>
    <property type="match status" value="2"/>
</dbReference>
<keyword evidence="14" id="KW-1185">Reference proteome</keyword>
<feature type="transmembrane region" description="Helical" evidence="10">
    <location>
        <begin position="889"/>
        <end position="911"/>
    </location>
</feature>
<dbReference type="RefSeq" id="XP_044542322.1">
    <property type="nucleotide sequence ID" value="XM_044688551.1"/>
</dbReference>
<keyword evidence="5" id="KW-0547">Nucleotide-binding</keyword>
<dbReference type="PROSITE" id="PS50893">
    <property type="entry name" value="ABC_TRANSPORTER_2"/>
    <property type="match status" value="2"/>
</dbReference>
<dbReference type="FunFam" id="1.20.1560.10:FF:000013">
    <property type="entry name" value="ABC transporter C family member 2"/>
    <property type="match status" value="1"/>
</dbReference>
<feature type="transmembrane region" description="Helical" evidence="10">
    <location>
        <begin position="478"/>
        <end position="498"/>
    </location>
</feature>
<proteinExistence type="predicted"/>
<feature type="transmembrane region" description="Helical" evidence="10">
    <location>
        <begin position="1114"/>
        <end position="1136"/>
    </location>
</feature>
<dbReference type="GO" id="GO:0005524">
    <property type="term" value="F:ATP binding"/>
    <property type="evidence" value="ECO:0007669"/>
    <property type="project" value="UniProtKB-KW"/>
</dbReference>
<keyword evidence="8 10" id="KW-0472">Membrane</keyword>
<dbReference type="CDD" id="cd03244">
    <property type="entry name" value="ABCC_MRP_domain2"/>
    <property type="match status" value="1"/>
</dbReference>
<evidence type="ECO:0000256" key="9">
    <source>
        <dbReference type="SAM" id="MobiDB-lite"/>
    </source>
</evidence>
<dbReference type="FunFam" id="3.40.50.300:FF:000163">
    <property type="entry name" value="Multidrug resistance-associated protein member 4"/>
    <property type="match status" value="1"/>
</dbReference>
<gene>
    <name evidence="13" type="ORF">C9374_012750</name>
</gene>
<dbReference type="GO" id="GO:0140359">
    <property type="term" value="F:ABC-type transporter activity"/>
    <property type="evidence" value="ECO:0007669"/>
    <property type="project" value="InterPro"/>
</dbReference>
<evidence type="ECO:0000256" key="3">
    <source>
        <dbReference type="ARBA" id="ARBA00022692"/>
    </source>
</evidence>
<reference evidence="13 14" key="1">
    <citation type="journal article" date="2018" name="BMC Genomics">
        <title>The genome of Naegleria lovaniensis, the basis for a comparative approach to unravel pathogenicity factors of the human pathogenic amoeba N. fowleri.</title>
        <authorList>
            <person name="Liechti N."/>
            <person name="Schurch N."/>
            <person name="Bruggmann R."/>
            <person name="Wittwer M."/>
        </authorList>
    </citation>
    <scope>NUCLEOTIDE SEQUENCE [LARGE SCALE GENOMIC DNA]</scope>
    <source>
        <strain evidence="13 14">ATCC 30569</strain>
    </source>
</reference>
<dbReference type="GO" id="GO:0016887">
    <property type="term" value="F:ATP hydrolysis activity"/>
    <property type="evidence" value="ECO:0007669"/>
    <property type="project" value="InterPro"/>
</dbReference>
<feature type="region of interest" description="Disordered" evidence="9">
    <location>
        <begin position="30"/>
        <end position="53"/>
    </location>
</feature>
<dbReference type="GO" id="GO:0016020">
    <property type="term" value="C:membrane"/>
    <property type="evidence" value="ECO:0007669"/>
    <property type="project" value="UniProtKB-SubCell"/>
</dbReference>
<evidence type="ECO:0000256" key="10">
    <source>
        <dbReference type="SAM" id="Phobius"/>
    </source>
</evidence>
<dbReference type="EMBL" id="PYSW02000059">
    <property type="protein sequence ID" value="KAG2373148.1"/>
    <property type="molecule type" value="Genomic_DNA"/>
</dbReference>
<evidence type="ECO:0000256" key="1">
    <source>
        <dbReference type="ARBA" id="ARBA00004141"/>
    </source>
</evidence>
<dbReference type="SMART" id="SM00382">
    <property type="entry name" value="AAA"/>
    <property type="match status" value="2"/>
</dbReference>
<dbReference type="InterPro" id="IPR011527">
    <property type="entry name" value="ABC1_TM_dom"/>
</dbReference>
<sequence length="1470" mass="166666">MNETNEEDEQPHDIEEQALIINDEQLYTHQDHAAEAAPTSSGEQDNFKDGVDVSSPSDYEANSSLLSWLLFSFVSPLIHVGFKKAGGKFMFSNWLERILQLLRIRNYVNIEEDSNDASQFNGMSHSDIPKLGAELKCKNQFEKFNHSFKTSFEHERKYYSKDGSIRRSHGTLLILLLERVFRWKGFYVNALWRLVSVFASYLCPLIFYVLLESIRTQYVQNGENKMDDSVESNRTSLNGFHSVPDLYSISLQSQFYSIQSNSQNFTSQQNETSNTYWIIAQLPLSNIYFQFLLLVLLIILNIISLICLQHYYYANCKLWLAVRGSLQASIFQKLTRITPTNRSKFQSGEVTNLFTTDSNRLSGMAIDMHELWIIPLAVLLGMILVFLFFGYSSLVGIVAMLAMSPLLALLARWLSKIETAVSSFRDDRVKTMSEILNGIRIVKFFAMEDGMKEKVHESRSKEYNGLQKGAIVRNLQQFVSVFVSIAGSSVTFICYHYFGGELTISSMFTGLVLFENIRNPLFHYPTFLSLAVSSYVSAKRIGDFLYADELSHLPHDHANIAQLPSHHQSSKEDGDTLTDDNIAIQFKKATITWNDESDAVLKNINLTLKKGKLYCIIGHTGVGKSSLFSTIYGDTIIKEGSLHVHPSSKIALSDENPWMINGSVRDNIIFDKSLPFDHERYQQILDVCQLRDDLEEFQNYDMSEIGYSGINLSLGQKHRISLARACYSNADIILMDSSLNSVDARLCKKIFKECIQDYLKDRTRILITHSLQLLEMADEVIVLDKGTVVAQGHLSAIMHAYDFSKLIRENDEESKTDHPMAQTNDLTSVETNLKTESYVTKNGRENKSLPSSQNESPSTSSSKGKLVSIEEKHSGDISWKVVFNYLKEFGLIVFIICVTTSLLAIGSKLASSLWISLMNMNTFNISIASYVWIYFLLGIIDALIITVRGSSFAFAALKSSNRIHEKMLNGVLRAPILFFDQNPVGRILNRFTQDLNATDSEMLFTLANGINTFLNIVLTLVLIAIVTPLFLLVAFPVAVAFYIIQAYYRTASRDIRRLESISKSPVLSHFSSCLNGINTIKALLIHEQIFEENFMKIDFTAKHSHYRYLINRWLGVRIQVVAQVVIFSTAAFSILARHVTPYVSPAFLALSITYSLQLTEHFTQMVRLFVDLESSMTSVERILHYCHGIDREAPTELENDPIPTQWPTQGHVKIENMSVKYRDDLDPVLKSISLDIQPGTKLGLVGRTGSGKSSLLITLFRFIEPFQGSITVDGLNISQIGLKTLRKSLLIIPQQPVLFSGTLRYNLDIFNEFEDYEIWNALERVQLKSKVSQFSLQLNEIVSENGSNFSIGERQLLSLCRCILRKAKIIIFDESTAFVDHKSDALVQKIIREEFKDSTIITVAHRLDTIIDSDAIAVMRNGEIIEYGKPTELLENPQSQFTKLVNETGHKYASHLIEQAFKKQCLVEEQ</sequence>
<dbReference type="Proteomes" id="UP000816034">
    <property type="component" value="Unassembled WGS sequence"/>
</dbReference>
<dbReference type="InterPro" id="IPR027417">
    <property type="entry name" value="P-loop_NTPase"/>
</dbReference>
<evidence type="ECO:0000256" key="2">
    <source>
        <dbReference type="ARBA" id="ARBA00022448"/>
    </source>
</evidence>
<evidence type="ECO:0000259" key="12">
    <source>
        <dbReference type="PROSITE" id="PS50929"/>
    </source>
</evidence>
<protein>
    <submittedName>
        <fullName evidence="13">Uncharacterized protein</fullName>
    </submittedName>
</protein>
<feature type="domain" description="ABC transmembrane type-1" evidence="12">
    <location>
        <begin position="891"/>
        <end position="1174"/>
    </location>
</feature>
<feature type="transmembrane region" description="Helical" evidence="10">
    <location>
        <begin position="191"/>
        <end position="211"/>
    </location>
</feature>
<dbReference type="CDD" id="cd03250">
    <property type="entry name" value="ABCC_MRP_domain1"/>
    <property type="match status" value="1"/>
</dbReference>
<evidence type="ECO:0000313" key="14">
    <source>
        <dbReference type="Proteomes" id="UP000816034"/>
    </source>
</evidence>